<dbReference type="EMBL" id="BTCM01000002">
    <property type="protein sequence ID" value="GMK56132.1"/>
    <property type="molecule type" value="Genomic_DNA"/>
</dbReference>
<dbReference type="PANTHER" id="PTHR46910">
    <property type="entry name" value="TRANSCRIPTION FACTOR PDR1"/>
    <property type="match status" value="1"/>
</dbReference>
<evidence type="ECO:0000256" key="2">
    <source>
        <dbReference type="SAM" id="MobiDB-lite"/>
    </source>
</evidence>
<organism evidence="4 5">
    <name type="scientific">Cutaneotrichosporon spelunceum</name>
    <dbReference type="NCBI Taxonomy" id="1672016"/>
    <lineage>
        <taxon>Eukaryota</taxon>
        <taxon>Fungi</taxon>
        <taxon>Dikarya</taxon>
        <taxon>Basidiomycota</taxon>
        <taxon>Agaricomycotina</taxon>
        <taxon>Tremellomycetes</taxon>
        <taxon>Trichosporonales</taxon>
        <taxon>Trichosporonaceae</taxon>
        <taxon>Cutaneotrichosporon</taxon>
    </lineage>
</organism>
<dbReference type="Pfam" id="PF04082">
    <property type="entry name" value="Fungal_trans"/>
    <property type="match status" value="1"/>
</dbReference>
<feature type="compositionally biased region" description="Polar residues" evidence="2">
    <location>
        <begin position="13"/>
        <end position="22"/>
    </location>
</feature>
<dbReference type="GO" id="GO:0003700">
    <property type="term" value="F:DNA-binding transcription factor activity"/>
    <property type="evidence" value="ECO:0007669"/>
    <property type="project" value="InterPro"/>
</dbReference>
<feature type="region of interest" description="Disordered" evidence="2">
    <location>
        <begin position="1"/>
        <end position="50"/>
    </location>
</feature>
<name>A0AAD3TSN6_9TREE</name>
<evidence type="ECO:0000256" key="1">
    <source>
        <dbReference type="ARBA" id="ARBA00023242"/>
    </source>
</evidence>
<sequence length="542" mass="60929">MPMRGGTKACDGSESTPSQPSYPSADPSPSMVYPMRRPDGHRPSWDITNAPGPLSVPSEFSGLGTYIDSTNPFDRVIRRELLNHLIHIYFEYMFWLMPYPHQPTMQRDLANRREEEPGQETFIAMVFSILGMVCVMPTHLTPLSPDQTSSLMAICEEQIMSYLSKREGVVLSHQRLFVAQCGAVICLCAGSPAKCRELIGSNMFIALQLNLDREATYATFDPLEAELWRRMWWLTYANDRSGATCEGARPILNEALCHSVRLPSCLTDEQLELAAQGLGSWQADPTIQSPMWGFYYCSAVWRVAGKVLTMREHDEAIAPKATEILSRVAELDMVIEELDDIFLDCPSWLMLTLDYNINSPESARASLNASTPSELSPLKQGIGVQQSNLWITQLAIRLVAVQHRKALLDLRWATPEAAALIASDPRNPDVVPRRAGFREAKLQENENKFREDRDHILTSLLRVLQALPMHQIACNAFPGLQKIRYIASTLLSDFDGLSTPSVDADEASRRSFKALTYLQEYIDYLARLEAMYAERAKGDTKM</sequence>
<dbReference type="Proteomes" id="UP001222932">
    <property type="component" value="Unassembled WGS sequence"/>
</dbReference>
<dbReference type="GO" id="GO:0006351">
    <property type="term" value="P:DNA-templated transcription"/>
    <property type="evidence" value="ECO:0007669"/>
    <property type="project" value="InterPro"/>
</dbReference>
<dbReference type="GO" id="GO:0008270">
    <property type="term" value="F:zinc ion binding"/>
    <property type="evidence" value="ECO:0007669"/>
    <property type="project" value="InterPro"/>
</dbReference>
<evidence type="ECO:0000259" key="3">
    <source>
        <dbReference type="Pfam" id="PF04082"/>
    </source>
</evidence>
<evidence type="ECO:0000313" key="5">
    <source>
        <dbReference type="Proteomes" id="UP001222932"/>
    </source>
</evidence>
<dbReference type="AlphaFoldDB" id="A0AAD3TSN6"/>
<dbReference type="PANTHER" id="PTHR46910:SF40">
    <property type="entry name" value="ZN(II)2CYS6 TRANSCRIPTION FACTOR (EUROFUNG)"/>
    <property type="match status" value="1"/>
</dbReference>
<reference evidence="4" key="2">
    <citation type="submission" date="2023-06" db="EMBL/GenBank/DDBJ databases">
        <authorList>
            <person name="Kobayashi Y."/>
            <person name="Kayamori A."/>
            <person name="Aoki K."/>
            <person name="Shiwa Y."/>
            <person name="Fujita N."/>
            <person name="Sugita T."/>
            <person name="Iwasaki W."/>
            <person name="Tanaka N."/>
            <person name="Takashima M."/>
        </authorList>
    </citation>
    <scope>NUCLEOTIDE SEQUENCE</scope>
    <source>
        <strain evidence="4">HIS016</strain>
    </source>
</reference>
<dbReference type="InterPro" id="IPR050987">
    <property type="entry name" value="AtrR-like"/>
</dbReference>
<keyword evidence="5" id="KW-1185">Reference proteome</keyword>
<comment type="caution">
    <text evidence="4">The sequence shown here is derived from an EMBL/GenBank/DDBJ whole genome shotgun (WGS) entry which is preliminary data.</text>
</comment>
<accession>A0AAD3TSN6</accession>
<reference evidence="4" key="1">
    <citation type="journal article" date="2023" name="BMC Genomics">
        <title>Chromosome-level genome assemblies of Cutaneotrichosporon spp. (Trichosporonales, Basidiomycota) reveal imbalanced evolution between nucleotide sequences and chromosome synteny.</title>
        <authorList>
            <person name="Kobayashi Y."/>
            <person name="Kayamori A."/>
            <person name="Aoki K."/>
            <person name="Shiwa Y."/>
            <person name="Matsutani M."/>
            <person name="Fujita N."/>
            <person name="Sugita T."/>
            <person name="Iwasaki W."/>
            <person name="Tanaka N."/>
            <person name="Takashima M."/>
        </authorList>
    </citation>
    <scope>NUCLEOTIDE SEQUENCE</scope>
    <source>
        <strain evidence="4">HIS016</strain>
    </source>
</reference>
<dbReference type="CDD" id="cd12148">
    <property type="entry name" value="fungal_TF_MHR"/>
    <property type="match status" value="1"/>
</dbReference>
<dbReference type="InterPro" id="IPR007219">
    <property type="entry name" value="XnlR_reg_dom"/>
</dbReference>
<dbReference type="GO" id="GO:0003677">
    <property type="term" value="F:DNA binding"/>
    <property type="evidence" value="ECO:0007669"/>
    <property type="project" value="InterPro"/>
</dbReference>
<keyword evidence="1" id="KW-0539">Nucleus</keyword>
<protein>
    <recommendedName>
        <fullName evidence="3">Xylanolytic transcriptional activator regulatory domain-containing protein</fullName>
    </recommendedName>
</protein>
<proteinExistence type="predicted"/>
<evidence type="ECO:0000313" key="4">
    <source>
        <dbReference type="EMBL" id="GMK56132.1"/>
    </source>
</evidence>
<gene>
    <name evidence="4" type="ORF">CspeluHIS016_0211880</name>
</gene>
<feature type="domain" description="Xylanolytic transcriptional activator regulatory" evidence="3">
    <location>
        <begin position="86"/>
        <end position="265"/>
    </location>
</feature>